<evidence type="ECO:0000256" key="10">
    <source>
        <dbReference type="ARBA" id="ARBA00022989"/>
    </source>
</evidence>
<evidence type="ECO:0000256" key="2">
    <source>
        <dbReference type="ARBA" id="ARBA00005698"/>
    </source>
</evidence>
<evidence type="ECO:0000256" key="13">
    <source>
        <dbReference type="ARBA" id="ARBA00023136"/>
    </source>
</evidence>
<protein>
    <recommendedName>
        <fullName evidence="4">NADH-ubiquinone oxidoreductase chain 6</fullName>
        <ecNumber evidence="3">7.1.1.2</ecNumber>
    </recommendedName>
    <alternativeName>
        <fullName evidence="14">NADH dehydrogenase subunit 6</fullName>
    </alternativeName>
</protein>
<feature type="transmembrane region" description="Helical" evidence="16">
    <location>
        <begin position="26"/>
        <end position="43"/>
    </location>
</feature>
<evidence type="ECO:0000256" key="6">
    <source>
        <dbReference type="ARBA" id="ARBA00022660"/>
    </source>
</evidence>
<feature type="transmembrane region" description="Helical" evidence="16">
    <location>
        <begin position="77"/>
        <end position="100"/>
    </location>
</feature>
<keyword evidence="6" id="KW-0679">Respiratory chain</keyword>
<evidence type="ECO:0000256" key="16">
    <source>
        <dbReference type="SAM" id="Phobius"/>
    </source>
</evidence>
<organism evidence="17">
    <name type="scientific">Notonecta chinensis</name>
    <dbReference type="NCBI Taxonomy" id="642072"/>
    <lineage>
        <taxon>Eukaryota</taxon>
        <taxon>Metazoa</taxon>
        <taxon>Ecdysozoa</taxon>
        <taxon>Arthropoda</taxon>
        <taxon>Hexapoda</taxon>
        <taxon>Insecta</taxon>
        <taxon>Pterygota</taxon>
        <taxon>Neoptera</taxon>
        <taxon>Paraneoptera</taxon>
        <taxon>Hemiptera</taxon>
        <taxon>Heteroptera</taxon>
        <taxon>Panheteroptera</taxon>
        <taxon>Nepomorpha</taxon>
        <taxon>Notonectidae</taxon>
        <taxon>Notonectinae</taxon>
        <taxon>Notonecta</taxon>
    </lineage>
</organism>
<name>A0A343A062_9HEMI</name>
<geneLocation type="mitochondrion" evidence="17"/>
<dbReference type="PANTHER" id="PTHR11435:SF1">
    <property type="entry name" value="NADH-UBIQUINONE OXIDOREDUCTASE CHAIN 6"/>
    <property type="match status" value="1"/>
</dbReference>
<evidence type="ECO:0000256" key="15">
    <source>
        <dbReference type="ARBA" id="ARBA00049551"/>
    </source>
</evidence>
<evidence type="ECO:0000256" key="8">
    <source>
        <dbReference type="ARBA" id="ARBA00022967"/>
    </source>
</evidence>
<dbReference type="PANTHER" id="PTHR11435">
    <property type="entry name" value="NADH UBIQUINONE OXIDOREDUCTASE SUBUNIT ND6"/>
    <property type="match status" value="1"/>
</dbReference>
<dbReference type="GeneID" id="35448106"/>
<keyword evidence="13 16" id="KW-0472">Membrane</keyword>
<evidence type="ECO:0000256" key="3">
    <source>
        <dbReference type="ARBA" id="ARBA00012944"/>
    </source>
</evidence>
<dbReference type="GO" id="GO:0031966">
    <property type="term" value="C:mitochondrial membrane"/>
    <property type="evidence" value="ECO:0007669"/>
    <property type="project" value="UniProtKB-SubCell"/>
</dbReference>
<sequence>MMMFLCFMLTMSLIFPWLKHPLSMGLILILQTMTVSIISGMMINSFWFSYILFIILLGGALVLFIYMASIASNEKFYFSYKMLMFSMSMMLMSIIMFFLVDSMMINKIKINSKNIFMENEQLMSLIKLFNTQTTSLTIMLVTYLLITMIAITFIVNIYEGPMRSKN</sequence>
<evidence type="ECO:0000256" key="5">
    <source>
        <dbReference type="ARBA" id="ARBA00022448"/>
    </source>
</evidence>
<keyword evidence="9" id="KW-0249">Electron transport</keyword>
<proteinExistence type="inferred from homology"/>
<evidence type="ECO:0000256" key="11">
    <source>
        <dbReference type="ARBA" id="ARBA00023027"/>
    </source>
</evidence>
<dbReference type="RefSeq" id="YP_009450293.1">
    <property type="nucleotide sequence ID" value="NC_036671.1"/>
</dbReference>
<comment type="catalytic activity">
    <reaction evidence="15">
        <text>a ubiquinone + NADH + 5 H(+)(in) = a ubiquinol + NAD(+) + 4 H(+)(out)</text>
        <dbReference type="Rhea" id="RHEA:29091"/>
        <dbReference type="Rhea" id="RHEA-COMP:9565"/>
        <dbReference type="Rhea" id="RHEA-COMP:9566"/>
        <dbReference type="ChEBI" id="CHEBI:15378"/>
        <dbReference type="ChEBI" id="CHEBI:16389"/>
        <dbReference type="ChEBI" id="CHEBI:17976"/>
        <dbReference type="ChEBI" id="CHEBI:57540"/>
        <dbReference type="ChEBI" id="CHEBI:57945"/>
        <dbReference type="EC" id="7.1.1.2"/>
    </reaction>
</comment>
<dbReference type="GO" id="GO:0008137">
    <property type="term" value="F:NADH dehydrogenase (ubiquinone) activity"/>
    <property type="evidence" value="ECO:0007669"/>
    <property type="project" value="UniProtKB-EC"/>
</dbReference>
<comment type="subcellular location">
    <subcellularLocation>
        <location evidence="1">Mitochondrion membrane</location>
        <topology evidence="1">Multi-pass membrane protein</topology>
    </subcellularLocation>
</comment>
<accession>A0A343A062</accession>
<keyword evidence="11" id="KW-0520">NAD</keyword>
<keyword evidence="7 16" id="KW-0812">Transmembrane</keyword>
<evidence type="ECO:0000256" key="7">
    <source>
        <dbReference type="ARBA" id="ARBA00022692"/>
    </source>
</evidence>
<keyword evidence="5" id="KW-0813">Transport</keyword>
<evidence type="ECO:0000256" key="12">
    <source>
        <dbReference type="ARBA" id="ARBA00023128"/>
    </source>
</evidence>
<dbReference type="InterPro" id="IPR050269">
    <property type="entry name" value="ComplexI_Subunit6"/>
</dbReference>
<evidence type="ECO:0000256" key="14">
    <source>
        <dbReference type="ARBA" id="ARBA00031019"/>
    </source>
</evidence>
<dbReference type="EC" id="7.1.1.2" evidence="3"/>
<feature type="transmembrane region" description="Helical" evidence="16">
    <location>
        <begin position="136"/>
        <end position="158"/>
    </location>
</feature>
<evidence type="ECO:0000256" key="1">
    <source>
        <dbReference type="ARBA" id="ARBA00004225"/>
    </source>
</evidence>
<gene>
    <name evidence="17" type="primary">ND6</name>
</gene>
<evidence type="ECO:0000256" key="4">
    <source>
        <dbReference type="ARBA" id="ARBA00021095"/>
    </source>
</evidence>
<comment type="similarity">
    <text evidence="2">Belongs to the complex I subunit 6 family.</text>
</comment>
<dbReference type="CTD" id="4541"/>
<reference evidence="17" key="1">
    <citation type="submission" date="2016-04" db="EMBL/GenBank/DDBJ databases">
        <title>Complete mitochondrial genome of Notonecta chinensis.</title>
        <authorList>
            <person name="Li M."/>
        </authorList>
    </citation>
    <scope>NUCLEOTIDE SEQUENCE</scope>
</reference>
<keyword evidence="12 17" id="KW-0496">Mitochondrion</keyword>
<dbReference type="EMBL" id="KX034086">
    <property type="protein sequence ID" value="AOW68983.1"/>
    <property type="molecule type" value="Genomic_DNA"/>
</dbReference>
<keyword evidence="8" id="KW-1278">Translocase</keyword>
<feature type="transmembrane region" description="Helical" evidence="16">
    <location>
        <begin position="50"/>
        <end position="71"/>
    </location>
</feature>
<evidence type="ECO:0000256" key="9">
    <source>
        <dbReference type="ARBA" id="ARBA00022982"/>
    </source>
</evidence>
<evidence type="ECO:0000313" key="17">
    <source>
        <dbReference type="EMBL" id="AOW68983.1"/>
    </source>
</evidence>
<keyword evidence="10 16" id="KW-1133">Transmembrane helix</keyword>
<dbReference type="AlphaFoldDB" id="A0A343A062"/>